<dbReference type="Proteomes" id="UP001352852">
    <property type="component" value="Unassembled WGS sequence"/>
</dbReference>
<organism evidence="1 2">
    <name type="scientific">Characodon lateralis</name>
    <dbReference type="NCBI Taxonomy" id="208331"/>
    <lineage>
        <taxon>Eukaryota</taxon>
        <taxon>Metazoa</taxon>
        <taxon>Chordata</taxon>
        <taxon>Craniata</taxon>
        <taxon>Vertebrata</taxon>
        <taxon>Euteleostomi</taxon>
        <taxon>Actinopterygii</taxon>
        <taxon>Neopterygii</taxon>
        <taxon>Teleostei</taxon>
        <taxon>Neoteleostei</taxon>
        <taxon>Acanthomorphata</taxon>
        <taxon>Ovalentaria</taxon>
        <taxon>Atherinomorphae</taxon>
        <taxon>Cyprinodontiformes</taxon>
        <taxon>Goodeidae</taxon>
        <taxon>Characodon</taxon>
    </lineage>
</organism>
<proteinExistence type="predicted"/>
<evidence type="ECO:0000313" key="1">
    <source>
        <dbReference type="EMBL" id="MED6281428.1"/>
    </source>
</evidence>
<comment type="caution">
    <text evidence="1">The sequence shown here is derived from an EMBL/GenBank/DDBJ whole genome shotgun (WGS) entry which is preliminary data.</text>
</comment>
<name>A0ABU7E5A5_9TELE</name>
<dbReference type="EMBL" id="JAHUTJ010043084">
    <property type="protein sequence ID" value="MED6281428.1"/>
    <property type="molecule type" value="Genomic_DNA"/>
</dbReference>
<gene>
    <name evidence="1" type="ORF">CHARACLAT_021451</name>
</gene>
<sequence length="104" mass="11574">MNLVNFLYQTEFQLSSSSGNGHVEEKLNLPASFCRSRYAPLLRRPVRHIGKTLFPQLFIAPMTSAPMSITAMNAELRMLNCAAQSVCPTKMDDPNIPPRFKGCG</sequence>
<reference evidence="1 2" key="1">
    <citation type="submission" date="2021-06" db="EMBL/GenBank/DDBJ databases">
        <authorList>
            <person name="Palmer J.M."/>
        </authorList>
    </citation>
    <scope>NUCLEOTIDE SEQUENCE [LARGE SCALE GENOMIC DNA]</scope>
    <source>
        <strain evidence="1 2">CL_MEX2019</strain>
        <tissue evidence="1">Muscle</tissue>
    </source>
</reference>
<accession>A0ABU7E5A5</accession>
<protein>
    <submittedName>
        <fullName evidence="1">Uncharacterized protein</fullName>
    </submittedName>
</protein>
<evidence type="ECO:0000313" key="2">
    <source>
        <dbReference type="Proteomes" id="UP001352852"/>
    </source>
</evidence>
<keyword evidence="2" id="KW-1185">Reference proteome</keyword>